<accession>A0AAJ0FXA5</accession>
<evidence type="ECO:0000313" key="2">
    <source>
        <dbReference type="EMBL" id="KAK2612327.1"/>
    </source>
</evidence>
<name>A0AAJ0FXA5_9HYPO</name>
<reference evidence="2" key="1">
    <citation type="submission" date="2023-06" db="EMBL/GenBank/DDBJ databases">
        <title>Conoideocrella luteorostrata (Hypocreales: Clavicipitaceae), a potential biocontrol fungus for elongate hemlock scale in United States Christmas tree production areas.</title>
        <authorList>
            <person name="Barrett H."/>
            <person name="Lovett B."/>
            <person name="Macias A.M."/>
            <person name="Stajich J.E."/>
            <person name="Kasson M.T."/>
        </authorList>
    </citation>
    <scope>NUCLEOTIDE SEQUENCE</scope>
    <source>
        <strain evidence="2">ARSEF 14590</strain>
    </source>
</reference>
<gene>
    <name evidence="2" type="ORF">QQS21_001591</name>
</gene>
<feature type="compositionally biased region" description="Low complexity" evidence="1">
    <location>
        <begin position="26"/>
        <end position="38"/>
    </location>
</feature>
<feature type="region of interest" description="Disordered" evidence="1">
    <location>
        <begin position="92"/>
        <end position="121"/>
    </location>
</feature>
<dbReference type="Proteomes" id="UP001251528">
    <property type="component" value="Unassembled WGS sequence"/>
</dbReference>
<comment type="caution">
    <text evidence="2">The sequence shown here is derived from an EMBL/GenBank/DDBJ whole genome shotgun (WGS) entry which is preliminary data.</text>
</comment>
<dbReference type="EMBL" id="JASWJB010000017">
    <property type="protein sequence ID" value="KAK2612327.1"/>
    <property type="molecule type" value="Genomic_DNA"/>
</dbReference>
<proteinExistence type="predicted"/>
<keyword evidence="3" id="KW-1185">Reference proteome</keyword>
<organism evidence="2 3">
    <name type="scientific">Conoideocrella luteorostrata</name>
    <dbReference type="NCBI Taxonomy" id="1105319"/>
    <lineage>
        <taxon>Eukaryota</taxon>
        <taxon>Fungi</taxon>
        <taxon>Dikarya</taxon>
        <taxon>Ascomycota</taxon>
        <taxon>Pezizomycotina</taxon>
        <taxon>Sordariomycetes</taxon>
        <taxon>Hypocreomycetidae</taxon>
        <taxon>Hypocreales</taxon>
        <taxon>Clavicipitaceae</taxon>
        <taxon>Conoideocrella</taxon>
    </lineage>
</organism>
<sequence length="408" mass="45364">MPPKRKALKSVDPNINECSNRKKAKPAAAQEAPLEPQPQDILLQSTIKHRQQRWAEVSGSKNLDVDYQIATQNPSHAYEFICICNPLQGLDGASDEENESEDDCDSSDENEEPNTQACDKGKTCPCGKPAASLPSHPYTMTRAGLARYRMAGDMMNLRNPDSFAMYTFNDHMAYGALEVVQNMLLDFDEAYKAQQWREAWAVVEGMALLMLLGDGDAMCLADDGEMVEKTAAQIIRMVLAALAVLDGKAQLADDTDTKNLGWVMALYREMAKSMQGQDILGDTHLSNSKTFKFQAGNLELYLQSYARRCGITMPGVEDISKDVDLTMPKMSAKDPWGWARAFSNYQLMCVPPVYAFRGTNRRVIGGDGLDISTWSSAERRRHAFDKKDPLPKDTLKKLKEGLVLTLAN</sequence>
<dbReference type="AlphaFoldDB" id="A0AAJ0FXA5"/>
<evidence type="ECO:0000256" key="1">
    <source>
        <dbReference type="SAM" id="MobiDB-lite"/>
    </source>
</evidence>
<feature type="compositionally biased region" description="Acidic residues" evidence="1">
    <location>
        <begin position="93"/>
        <end position="112"/>
    </location>
</feature>
<evidence type="ECO:0000313" key="3">
    <source>
        <dbReference type="Proteomes" id="UP001251528"/>
    </source>
</evidence>
<feature type="region of interest" description="Disordered" evidence="1">
    <location>
        <begin position="1"/>
        <end position="38"/>
    </location>
</feature>
<protein>
    <submittedName>
        <fullName evidence="2">Uncharacterized protein</fullName>
    </submittedName>
</protein>